<feature type="transmembrane region" description="Helical" evidence="5">
    <location>
        <begin position="38"/>
        <end position="59"/>
    </location>
</feature>
<comment type="caution">
    <text evidence="6">The sequence shown here is derived from an EMBL/GenBank/DDBJ whole genome shotgun (WGS) entry which is preliminary data.</text>
</comment>
<keyword evidence="7" id="KW-1185">Reference proteome</keyword>
<evidence type="ECO:0000313" key="6">
    <source>
        <dbReference type="EMBL" id="KAK4220328.1"/>
    </source>
</evidence>
<evidence type="ECO:0000256" key="3">
    <source>
        <dbReference type="ARBA" id="ARBA00022989"/>
    </source>
</evidence>
<feature type="transmembrane region" description="Helical" evidence="5">
    <location>
        <begin position="12"/>
        <end position="32"/>
    </location>
</feature>
<organism evidence="6 7">
    <name type="scientific">Rhypophila decipiens</name>
    <dbReference type="NCBI Taxonomy" id="261697"/>
    <lineage>
        <taxon>Eukaryota</taxon>
        <taxon>Fungi</taxon>
        <taxon>Dikarya</taxon>
        <taxon>Ascomycota</taxon>
        <taxon>Pezizomycotina</taxon>
        <taxon>Sordariomycetes</taxon>
        <taxon>Sordariomycetidae</taxon>
        <taxon>Sordariales</taxon>
        <taxon>Naviculisporaceae</taxon>
        <taxon>Rhypophila</taxon>
    </lineage>
</organism>
<keyword evidence="3 5" id="KW-1133">Transmembrane helix</keyword>
<name>A0AAN7BDU7_9PEZI</name>
<comment type="subcellular location">
    <subcellularLocation>
        <location evidence="1">Membrane</location>
        <topology evidence="1">Multi-pass membrane protein</topology>
    </subcellularLocation>
</comment>
<protein>
    <submittedName>
        <fullName evidence="6">Uncharacterized protein</fullName>
    </submittedName>
</protein>
<evidence type="ECO:0000313" key="7">
    <source>
        <dbReference type="Proteomes" id="UP001301769"/>
    </source>
</evidence>
<dbReference type="GO" id="GO:0005886">
    <property type="term" value="C:plasma membrane"/>
    <property type="evidence" value="ECO:0007669"/>
    <property type="project" value="TreeGrafter"/>
</dbReference>
<reference evidence="6" key="1">
    <citation type="journal article" date="2023" name="Mol. Phylogenet. Evol.">
        <title>Genome-scale phylogeny and comparative genomics of the fungal order Sordariales.</title>
        <authorList>
            <person name="Hensen N."/>
            <person name="Bonometti L."/>
            <person name="Westerberg I."/>
            <person name="Brannstrom I.O."/>
            <person name="Guillou S."/>
            <person name="Cros-Aarteil S."/>
            <person name="Calhoun S."/>
            <person name="Haridas S."/>
            <person name="Kuo A."/>
            <person name="Mondo S."/>
            <person name="Pangilinan J."/>
            <person name="Riley R."/>
            <person name="LaButti K."/>
            <person name="Andreopoulos B."/>
            <person name="Lipzen A."/>
            <person name="Chen C."/>
            <person name="Yan M."/>
            <person name="Daum C."/>
            <person name="Ng V."/>
            <person name="Clum A."/>
            <person name="Steindorff A."/>
            <person name="Ohm R.A."/>
            <person name="Martin F."/>
            <person name="Silar P."/>
            <person name="Natvig D.O."/>
            <person name="Lalanne C."/>
            <person name="Gautier V."/>
            <person name="Ament-Velasquez S.L."/>
            <person name="Kruys A."/>
            <person name="Hutchinson M.I."/>
            <person name="Powell A.J."/>
            <person name="Barry K."/>
            <person name="Miller A.N."/>
            <person name="Grigoriev I.V."/>
            <person name="Debuchy R."/>
            <person name="Gladieux P."/>
            <person name="Hiltunen Thoren M."/>
            <person name="Johannesson H."/>
        </authorList>
    </citation>
    <scope>NUCLEOTIDE SEQUENCE</scope>
    <source>
        <strain evidence="6">PSN293</strain>
    </source>
</reference>
<sequence>MLGLDSPTAHWATFLVICGVGTGMAINLPYTIVQEVTAFQFMFQLGAALSLSIGQTIFLSRLKASAQIRTPSISSGDLISSGASHLTRLAGGSEEFYNSLRQVYMDALHDTYIFPIVVTGVALIITIIVENKNIKKVAKDRESHAQD</sequence>
<dbReference type="EMBL" id="MU858045">
    <property type="protein sequence ID" value="KAK4220328.1"/>
    <property type="molecule type" value="Genomic_DNA"/>
</dbReference>
<evidence type="ECO:0000256" key="5">
    <source>
        <dbReference type="SAM" id="Phobius"/>
    </source>
</evidence>
<keyword evidence="2 5" id="KW-0812">Transmembrane</keyword>
<keyword evidence="4 5" id="KW-0472">Membrane</keyword>
<evidence type="ECO:0000256" key="4">
    <source>
        <dbReference type="ARBA" id="ARBA00023136"/>
    </source>
</evidence>
<dbReference type="GO" id="GO:0022857">
    <property type="term" value="F:transmembrane transporter activity"/>
    <property type="evidence" value="ECO:0007669"/>
    <property type="project" value="TreeGrafter"/>
</dbReference>
<gene>
    <name evidence="6" type="ORF">QBC37DRAFT_436144</name>
</gene>
<dbReference type="AlphaFoldDB" id="A0AAN7BDU7"/>
<feature type="transmembrane region" description="Helical" evidence="5">
    <location>
        <begin position="111"/>
        <end position="129"/>
    </location>
</feature>
<reference evidence="6" key="2">
    <citation type="submission" date="2023-05" db="EMBL/GenBank/DDBJ databases">
        <authorList>
            <consortium name="Lawrence Berkeley National Laboratory"/>
            <person name="Steindorff A."/>
            <person name="Hensen N."/>
            <person name="Bonometti L."/>
            <person name="Westerberg I."/>
            <person name="Brannstrom I.O."/>
            <person name="Guillou S."/>
            <person name="Cros-Aarteil S."/>
            <person name="Calhoun S."/>
            <person name="Haridas S."/>
            <person name="Kuo A."/>
            <person name="Mondo S."/>
            <person name="Pangilinan J."/>
            <person name="Riley R."/>
            <person name="Labutti K."/>
            <person name="Andreopoulos B."/>
            <person name="Lipzen A."/>
            <person name="Chen C."/>
            <person name="Yanf M."/>
            <person name="Daum C."/>
            <person name="Ng V."/>
            <person name="Clum A."/>
            <person name="Ohm R."/>
            <person name="Martin F."/>
            <person name="Silar P."/>
            <person name="Natvig D."/>
            <person name="Lalanne C."/>
            <person name="Gautier V."/>
            <person name="Ament-Velasquez S.L."/>
            <person name="Kruys A."/>
            <person name="Hutchinson M.I."/>
            <person name="Powell A.J."/>
            <person name="Barry K."/>
            <person name="Miller A.N."/>
            <person name="Grigoriev I.V."/>
            <person name="Debuchy R."/>
            <person name="Gladieux P."/>
            <person name="Thoren M.H."/>
            <person name="Johannesson H."/>
        </authorList>
    </citation>
    <scope>NUCLEOTIDE SEQUENCE</scope>
    <source>
        <strain evidence="6">PSN293</strain>
    </source>
</reference>
<proteinExistence type="predicted"/>
<dbReference type="PANTHER" id="PTHR23501">
    <property type="entry name" value="MAJOR FACILITATOR SUPERFAMILY"/>
    <property type="match status" value="1"/>
</dbReference>
<evidence type="ECO:0000256" key="2">
    <source>
        <dbReference type="ARBA" id="ARBA00022692"/>
    </source>
</evidence>
<dbReference type="Proteomes" id="UP001301769">
    <property type="component" value="Unassembled WGS sequence"/>
</dbReference>
<dbReference type="PANTHER" id="PTHR23501:SF199">
    <property type="entry name" value="MFS EFFLUX TRANSPORTER INPD-RELATED"/>
    <property type="match status" value="1"/>
</dbReference>
<evidence type="ECO:0000256" key="1">
    <source>
        <dbReference type="ARBA" id="ARBA00004141"/>
    </source>
</evidence>
<accession>A0AAN7BDU7</accession>